<dbReference type="AlphaFoldDB" id="A0A838WS05"/>
<dbReference type="RefSeq" id="WP_181729579.1">
    <property type="nucleotide sequence ID" value="NZ_JACEOR010000139.1"/>
</dbReference>
<evidence type="ECO:0000256" key="6">
    <source>
        <dbReference type="ARBA" id="ARBA00022982"/>
    </source>
</evidence>
<feature type="domain" description="Electron transfer flavoprotein alpha/beta-subunit N-terminal" evidence="8">
    <location>
        <begin position="22"/>
        <end position="212"/>
    </location>
</feature>
<dbReference type="GO" id="GO:0005829">
    <property type="term" value="C:cytosol"/>
    <property type="evidence" value="ECO:0007669"/>
    <property type="project" value="TreeGrafter"/>
</dbReference>
<evidence type="ECO:0000256" key="5">
    <source>
        <dbReference type="ARBA" id="ARBA00022448"/>
    </source>
</evidence>
<evidence type="ECO:0000256" key="7">
    <source>
        <dbReference type="ARBA" id="ARBA00025649"/>
    </source>
</evidence>
<evidence type="ECO:0000256" key="2">
    <source>
        <dbReference type="ARBA" id="ARBA00007557"/>
    </source>
</evidence>
<comment type="subunit">
    <text evidence="3">Heterodimer of an alpha and a beta subunit.</text>
</comment>
<dbReference type="PANTHER" id="PTHR21294:SF8">
    <property type="entry name" value="ELECTRON TRANSFER FLAVOPROTEIN SUBUNIT BETA"/>
    <property type="match status" value="1"/>
</dbReference>
<evidence type="ECO:0000313" key="10">
    <source>
        <dbReference type="Proteomes" id="UP000580709"/>
    </source>
</evidence>
<keyword evidence="10" id="KW-1185">Reference proteome</keyword>
<dbReference type="GO" id="GO:0009055">
    <property type="term" value="F:electron transfer activity"/>
    <property type="evidence" value="ECO:0007669"/>
    <property type="project" value="InterPro"/>
</dbReference>
<dbReference type="InterPro" id="IPR033948">
    <property type="entry name" value="ETF_beta_N"/>
</dbReference>
<evidence type="ECO:0000256" key="4">
    <source>
        <dbReference type="ARBA" id="ARBA00016797"/>
    </source>
</evidence>
<comment type="similarity">
    <text evidence="2">Belongs to the ETF beta-subunit/FixA family.</text>
</comment>
<comment type="caution">
    <text evidence="9">The sequence shown here is derived from an EMBL/GenBank/DDBJ whole genome shotgun (WGS) entry which is preliminary data.</text>
</comment>
<dbReference type="Gene3D" id="3.40.50.620">
    <property type="entry name" value="HUPs"/>
    <property type="match status" value="1"/>
</dbReference>
<evidence type="ECO:0000259" key="8">
    <source>
        <dbReference type="SMART" id="SM00893"/>
    </source>
</evidence>
<comment type="function">
    <text evidence="7">The electron transfer flavoprotein serves as a specific electron acceptor for other dehydrogenases. It transfers the electrons to the main respiratory chain via ETF-ubiquinone oxidoreductase (ETF dehydrogenase).</text>
</comment>
<evidence type="ECO:0000256" key="1">
    <source>
        <dbReference type="ARBA" id="ARBA00001974"/>
    </source>
</evidence>
<accession>A0A838WS05</accession>
<dbReference type="InterPro" id="IPR014730">
    <property type="entry name" value="ETF_a/b_N"/>
</dbReference>
<dbReference type="SMART" id="SM00893">
    <property type="entry name" value="ETF"/>
    <property type="match status" value="1"/>
</dbReference>
<dbReference type="InterPro" id="IPR014729">
    <property type="entry name" value="Rossmann-like_a/b/a_fold"/>
</dbReference>
<dbReference type="SUPFAM" id="SSF52402">
    <property type="entry name" value="Adenine nucleotide alpha hydrolases-like"/>
    <property type="match status" value="1"/>
</dbReference>
<evidence type="ECO:0000256" key="3">
    <source>
        <dbReference type="ARBA" id="ARBA00011355"/>
    </source>
</evidence>
<proteinExistence type="inferred from homology"/>
<name>A0A838WS05_9CORY</name>
<sequence length="257" mass="26752">MRIAVLVKDVPDTYGERALDLETGLTERSGDTVLDEIDERAVEAALVLAEAAGESSVHLVSVGPEASESNVRRGLAMGADAAVMVSDDALAGADLGQTAEAIAAVLAREEFDLVVAGNYSTDGNAGVVPTMVAELVGYPHLTNLTEMAVSGGEITATRTTDDGQMTLSAQLPAVVSITEAFPAPRYPNFKGLMAAKKKPVDKLALADLGINPEDFSWAKSILLEVAQSPPREAGTVITDDGTAAEQLADYLAANRLI</sequence>
<dbReference type="InterPro" id="IPR012255">
    <property type="entry name" value="ETF_b"/>
</dbReference>
<protein>
    <recommendedName>
        <fullName evidence="4">Electron transfer flavoprotein subunit beta</fullName>
    </recommendedName>
</protein>
<dbReference type="EMBL" id="JACEOR010000139">
    <property type="protein sequence ID" value="MBA4504524.1"/>
    <property type="molecule type" value="Genomic_DNA"/>
</dbReference>
<keyword evidence="5" id="KW-0813">Transport</keyword>
<dbReference type="Proteomes" id="UP000580709">
    <property type="component" value="Unassembled WGS sequence"/>
</dbReference>
<organism evidence="9 10">
    <name type="scientific">Corynebacterium sanguinis</name>
    <dbReference type="NCBI Taxonomy" id="2594913"/>
    <lineage>
        <taxon>Bacteria</taxon>
        <taxon>Bacillati</taxon>
        <taxon>Actinomycetota</taxon>
        <taxon>Actinomycetes</taxon>
        <taxon>Mycobacteriales</taxon>
        <taxon>Corynebacteriaceae</taxon>
        <taxon>Corynebacterium</taxon>
    </lineage>
</organism>
<keyword evidence="6" id="KW-0249">Electron transport</keyword>
<evidence type="ECO:0000313" key="9">
    <source>
        <dbReference type="EMBL" id="MBA4504524.1"/>
    </source>
</evidence>
<dbReference type="CDD" id="cd01714">
    <property type="entry name" value="ETF_beta"/>
    <property type="match status" value="1"/>
</dbReference>
<reference evidence="9 10" key="1">
    <citation type="submission" date="2020-07" db="EMBL/GenBank/DDBJ databases">
        <authorList>
            <person name="Khare M."/>
        </authorList>
    </citation>
    <scope>NUCLEOTIDE SEQUENCE [LARGE SCALE GENOMIC DNA]</scope>
    <source>
        <strain evidence="9 10">P8776</strain>
    </source>
</reference>
<dbReference type="PIRSF" id="PIRSF000090">
    <property type="entry name" value="Beta-ETF"/>
    <property type="match status" value="1"/>
</dbReference>
<gene>
    <name evidence="9" type="ORF">H0H28_04120</name>
</gene>
<comment type="cofactor">
    <cofactor evidence="1">
        <name>FAD</name>
        <dbReference type="ChEBI" id="CHEBI:57692"/>
    </cofactor>
</comment>
<dbReference type="Pfam" id="PF01012">
    <property type="entry name" value="ETF"/>
    <property type="match status" value="1"/>
</dbReference>
<dbReference type="PANTHER" id="PTHR21294">
    <property type="entry name" value="ELECTRON TRANSFER FLAVOPROTEIN BETA-SUBUNIT"/>
    <property type="match status" value="1"/>
</dbReference>